<evidence type="ECO:0000313" key="1">
    <source>
        <dbReference type="EMBL" id="KAJ5270494.1"/>
    </source>
</evidence>
<keyword evidence="2" id="KW-1185">Reference proteome</keyword>
<dbReference type="EMBL" id="JAPVEB010000003">
    <property type="protein sequence ID" value="KAJ5270494.1"/>
    <property type="molecule type" value="Genomic_DNA"/>
</dbReference>
<organism evidence="1 2">
    <name type="scientific">Penicillium chrysogenum</name>
    <name type="common">Penicillium notatum</name>
    <dbReference type="NCBI Taxonomy" id="5076"/>
    <lineage>
        <taxon>Eukaryota</taxon>
        <taxon>Fungi</taxon>
        <taxon>Dikarya</taxon>
        <taxon>Ascomycota</taxon>
        <taxon>Pezizomycotina</taxon>
        <taxon>Eurotiomycetes</taxon>
        <taxon>Eurotiomycetidae</taxon>
        <taxon>Eurotiales</taxon>
        <taxon>Aspergillaceae</taxon>
        <taxon>Penicillium</taxon>
        <taxon>Penicillium chrysogenum species complex</taxon>
    </lineage>
</organism>
<proteinExistence type="predicted"/>
<accession>A0ABQ8WLB2</accession>
<protein>
    <submittedName>
        <fullName evidence="1">Uncharacterized protein</fullName>
    </submittedName>
</protein>
<evidence type="ECO:0000313" key="2">
    <source>
        <dbReference type="Proteomes" id="UP001220256"/>
    </source>
</evidence>
<reference evidence="1 2" key="1">
    <citation type="journal article" date="2023" name="IMA Fungus">
        <title>Comparative genomic study of the Penicillium genus elucidates a diverse pangenome and 15 lateral gene transfer events.</title>
        <authorList>
            <person name="Petersen C."/>
            <person name="Sorensen T."/>
            <person name="Nielsen M.R."/>
            <person name="Sondergaard T.E."/>
            <person name="Sorensen J.L."/>
            <person name="Fitzpatrick D.A."/>
            <person name="Frisvad J.C."/>
            <person name="Nielsen K.L."/>
        </authorList>
    </citation>
    <scope>NUCLEOTIDE SEQUENCE [LARGE SCALE GENOMIC DNA]</scope>
    <source>
        <strain evidence="1 2">IBT 3361</strain>
    </source>
</reference>
<dbReference type="Proteomes" id="UP001220256">
    <property type="component" value="Unassembled WGS sequence"/>
</dbReference>
<gene>
    <name evidence="1" type="ORF">N7505_006252</name>
</gene>
<name>A0ABQ8WLB2_PENCH</name>
<sequence>MHFDQKKTYISVELSFVYTYRLNELLNQVPARAVPVLDPVLDPVLGLHYQFHPPLSQLLPVHVHVPVLVPVLVLVPAQARVRIQRDLAGWIDPV</sequence>
<comment type="caution">
    <text evidence="1">The sequence shown here is derived from an EMBL/GenBank/DDBJ whole genome shotgun (WGS) entry which is preliminary data.</text>
</comment>